<dbReference type="RefSeq" id="WP_156300980.1">
    <property type="nucleotide sequence ID" value="NZ_AYYO01000049.1"/>
</dbReference>
<dbReference type="EMBL" id="AYYO01000049">
    <property type="protein sequence ID" value="KRM54661.1"/>
    <property type="molecule type" value="Genomic_DNA"/>
</dbReference>
<reference evidence="1 2" key="1">
    <citation type="journal article" date="2015" name="Genome Announc.">
        <title>Expanding the biotechnology potential of lactobacilli through comparative genomics of 213 strains and associated genera.</title>
        <authorList>
            <person name="Sun Z."/>
            <person name="Harris H.M."/>
            <person name="McCann A."/>
            <person name="Guo C."/>
            <person name="Argimon S."/>
            <person name="Zhang W."/>
            <person name="Yang X."/>
            <person name="Jeffery I.B."/>
            <person name="Cooney J.C."/>
            <person name="Kagawa T.F."/>
            <person name="Liu W."/>
            <person name="Song Y."/>
            <person name="Salvetti E."/>
            <person name="Wrobel A."/>
            <person name="Rasinkangas P."/>
            <person name="Parkhill J."/>
            <person name="Rea M.C."/>
            <person name="O'Sullivan O."/>
            <person name="Ritari J."/>
            <person name="Douillard F.P."/>
            <person name="Paul Ross R."/>
            <person name="Yang R."/>
            <person name="Briner A.E."/>
            <person name="Felis G.E."/>
            <person name="de Vos W.M."/>
            <person name="Barrangou R."/>
            <person name="Klaenhammer T.R."/>
            <person name="Caufield P.W."/>
            <person name="Cui Y."/>
            <person name="Zhang H."/>
            <person name="O'Toole P.W."/>
        </authorList>
    </citation>
    <scope>NUCLEOTIDE SEQUENCE [LARGE SCALE GENOMIC DNA]</scope>
    <source>
        <strain evidence="1 2">DSM 20505</strain>
    </source>
</reference>
<evidence type="ECO:0000313" key="1">
    <source>
        <dbReference type="EMBL" id="KRM54661.1"/>
    </source>
</evidence>
<dbReference type="STRING" id="1291052.FC18_GL002286"/>
<sequence>MSMNEDITEVPVEEHKRYWHGYGITCYTLSNQLDASQSEKGVEKNLRFVTIFDLPGRSEVDTGSDNIQHNPLLVLMRNPANIIDKSGQYQVPNTIINLVQRLRKYEYTRLIVINSLPFVTSDIRAMKQGALCRYFGIKNTGAVKDVLEDTQYKKAISLNEKVVRDFLANKLNRTFDVLLAVGTFKGMAFSMGTCNTLVEMIRNSGNFSGNFSVLSPSENGGSDHFPLGSHPNSGLLLSKTSIDNGKPALTKVRSLLVVTNVQRC</sequence>
<name>A0A0R1ZJM8_9LACO</name>
<accession>A0A0R1ZJM8</accession>
<dbReference type="AlphaFoldDB" id="A0A0R1ZJM8"/>
<comment type="caution">
    <text evidence="1">The sequence shown here is derived from an EMBL/GenBank/DDBJ whole genome shotgun (WGS) entry which is preliminary data.</text>
</comment>
<gene>
    <name evidence="1" type="ORF">FC18_GL002286</name>
</gene>
<dbReference type="PATRIC" id="fig|1291052.5.peg.2356"/>
<evidence type="ECO:0000313" key="2">
    <source>
        <dbReference type="Proteomes" id="UP000051679"/>
    </source>
</evidence>
<proteinExistence type="predicted"/>
<organism evidence="1 2">
    <name type="scientific">Lacticaseibacillus sharpeae JCM 1186 = DSM 20505</name>
    <dbReference type="NCBI Taxonomy" id="1291052"/>
    <lineage>
        <taxon>Bacteria</taxon>
        <taxon>Bacillati</taxon>
        <taxon>Bacillota</taxon>
        <taxon>Bacilli</taxon>
        <taxon>Lactobacillales</taxon>
        <taxon>Lactobacillaceae</taxon>
        <taxon>Lacticaseibacillus</taxon>
    </lineage>
</organism>
<dbReference type="Proteomes" id="UP000051679">
    <property type="component" value="Unassembled WGS sequence"/>
</dbReference>
<protein>
    <submittedName>
        <fullName evidence="1">Uncharacterized protein</fullName>
    </submittedName>
</protein>
<keyword evidence="2" id="KW-1185">Reference proteome</keyword>